<protein>
    <submittedName>
        <fullName evidence="1">Uncharacterized protein</fullName>
    </submittedName>
</protein>
<proteinExistence type="predicted"/>
<evidence type="ECO:0000313" key="1">
    <source>
        <dbReference type="EMBL" id="KAF5175620.1"/>
    </source>
</evidence>
<dbReference type="Proteomes" id="UP000554482">
    <property type="component" value="Unassembled WGS sequence"/>
</dbReference>
<dbReference type="EMBL" id="JABWDY010043788">
    <property type="protein sequence ID" value="KAF5175620.1"/>
    <property type="molecule type" value="Genomic_DNA"/>
</dbReference>
<name>A0A7J6UTN6_THATH</name>
<evidence type="ECO:0000313" key="2">
    <source>
        <dbReference type="Proteomes" id="UP000554482"/>
    </source>
</evidence>
<keyword evidence="2" id="KW-1185">Reference proteome</keyword>
<reference evidence="1 2" key="1">
    <citation type="submission" date="2020-06" db="EMBL/GenBank/DDBJ databases">
        <title>Transcriptomic and genomic resources for Thalictrum thalictroides and T. hernandezii: Facilitating candidate gene discovery in an emerging model plant lineage.</title>
        <authorList>
            <person name="Arias T."/>
            <person name="Riano-Pachon D.M."/>
            <person name="Di Stilio V.S."/>
        </authorList>
    </citation>
    <scope>NUCLEOTIDE SEQUENCE [LARGE SCALE GENOMIC DNA]</scope>
    <source>
        <strain evidence="2">cv. WT478/WT964</strain>
        <tissue evidence="1">Leaves</tissue>
    </source>
</reference>
<dbReference type="AlphaFoldDB" id="A0A7J6UTN6"/>
<organism evidence="1 2">
    <name type="scientific">Thalictrum thalictroides</name>
    <name type="common">Rue-anemone</name>
    <name type="synonym">Anemone thalictroides</name>
    <dbReference type="NCBI Taxonomy" id="46969"/>
    <lineage>
        <taxon>Eukaryota</taxon>
        <taxon>Viridiplantae</taxon>
        <taxon>Streptophyta</taxon>
        <taxon>Embryophyta</taxon>
        <taxon>Tracheophyta</taxon>
        <taxon>Spermatophyta</taxon>
        <taxon>Magnoliopsida</taxon>
        <taxon>Ranunculales</taxon>
        <taxon>Ranunculaceae</taxon>
        <taxon>Thalictroideae</taxon>
        <taxon>Thalictrum</taxon>
    </lineage>
</organism>
<gene>
    <name evidence="1" type="ORF">FRX31_034794</name>
</gene>
<accession>A0A7J6UTN6</accession>
<comment type="caution">
    <text evidence="1">The sequence shown here is derived from an EMBL/GenBank/DDBJ whole genome shotgun (WGS) entry which is preliminary data.</text>
</comment>
<sequence>MANEANLLAWYGPETSKVKGRKQSMIVRLRLRVLTFSPLFHRSPLFHQPDGQWEASELYSTRLYWASTGSGHTCQLTFIVDSFFIGTSGRKK</sequence>